<reference evidence="11 12" key="1">
    <citation type="journal article" date="2020" name="bioRxiv">
        <title>Whole genome comparisons of ergot fungi reveals the divergence and evolution of species within the genus Claviceps are the result of varying mechanisms driving genome evolution and host range expansion.</title>
        <authorList>
            <person name="Wyka S.A."/>
            <person name="Mondo S.J."/>
            <person name="Liu M."/>
            <person name="Dettman J."/>
            <person name="Nalam V."/>
            <person name="Broders K.D."/>
        </authorList>
    </citation>
    <scope>NUCLEOTIDE SEQUENCE [LARGE SCALE GENOMIC DNA]</scope>
    <source>
        <strain evidence="11 12">CCC 1485</strain>
    </source>
</reference>
<dbReference type="Pfam" id="PF01602">
    <property type="entry name" value="Adaptin_N"/>
    <property type="match status" value="1"/>
</dbReference>
<dbReference type="Gene3D" id="1.25.10.10">
    <property type="entry name" value="Leucine-rich Repeat Variant"/>
    <property type="match status" value="1"/>
</dbReference>
<dbReference type="InterPro" id="IPR016024">
    <property type="entry name" value="ARM-type_fold"/>
</dbReference>
<keyword evidence="12" id="KW-1185">Reference proteome</keyword>
<feature type="compositionally biased region" description="Basic residues" evidence="9">
    <location>
        <begin position="1180"/>
        <end position="1190"/>
    </location>
</feature>
<dbReference type="EMBL" id="SRPO01000142">
    <property type="protein sequence ID" value="KAG5938911.1"/>
    <property type="molecule type" value="Genomic_DNA"/>
</dbReference>
<dbReference type="GO" id="GO:0030123">
    <property type="term" value="C:AP-3 adaptor complex"/>
    <property type="evidence" value="ECO:0007669"/>
    <property type="project" value="InterPro"/>
</dbReference>
<dbReference type="GO" id="GO:0010008">
    <property type="term" value="C:endosome membrane"/>
    <property type="evidence" value="ECO:0007669"/>
    <property type="project" value="TreeGrafter"/>
</dbReference>
<evidence type="ECO:0000259" key="10">
    <source>
        <dbReference type="Pfam" id="PF01602"/>
    </source>
</evidence>
<gene>
    <name evidence="11" type="ORF">E4U60_001128</name>
</gene>
<dbReference type="PIRSF" id="PIRSF037092">
    <property type="entry name" value="AP3_complex_delta"/>
    <property type="match status" value="1"/>
</dbReference>
<feature type="domain" description="Clathrin/coatomer adaptor adaptin-like N-terminal" evidence="10">
    <location>
        <begin position="142"/>
        <end position="764"/>
    </location>
</feature>
<proteinExistence type="inferred from homology"/>
<keyword evidence="7" id="KW-0333">Golgi apparatus</keyword>
<evidence type="ECO:0000256" key="6">
    <source>
        <dbReference type="ARBA" id="ARBA00023136"/>
    </source>
</evidence>
<evidence type="ECO:0000256" key="2">
    <source>
        <dbReference type="ARBA" id="ARBA00006613"/>
    </source>
</evidence>
<sequence length="1197" mass="131556">MDMESWTLAAGSSRFVRPFCCPMLESWNALVSTHVQCPAACSESRLTIHHPSSPRVSNRTSRHDSRHNQRTAAGHHGAQCPKQLNPSSRPNHSFEKAGHLYSLRLARIGDSSRSSPTRGAYQAGHHSLYDLIRGLRNHKGSEKEYIQKNLKECRAEVRSQDMDVKATALLKLVYLEMLGYDMSWASFHVLEVMSSPKYHQKRVGYLGAVQSFRPDTEVLMLATNLLKKDLASSTPTVIFLPIATLPHVITPSLALSTLADLVPRLGHSQSNIRKKTLVTLYRLALVYPEALRAAWPKIKERLMDPNEDPSVTAAIVNVVCELGWRRAHDFLPLAPRLFELLVEGGNNWMAIKLIKLFATLTPLEPRLVRKLLPPLTNIIATTPAMSLLYECINGIIQGGILGSTDDPTDTDEIATLCVNKLRGMVMMSGDPNLRYVALMAFNKIVVTHSHLVAQQEDVILECIDSPDITIRIQALDLVQGMVSGENLVPVVSRLMKQLKSSSALSNDQKRAGRTSPESSSESDDESTPADNLDSKSKMESQAPPLPEDYRLDLVRRILFMCSKDNYANVLDFDWYIDVLTQLVRTAPVPRQFDSMVDISSAAPSRPWSLSSGDVAERIGDELRNVAVKVRAMRSTAVRAGYSIVTQLNADTPSSHKVTSGALKSVAWILGEYANLLQDPDSTLNSMLQLVTRAARPEVCATSLLTIAKIFAYIAGDETQPWTPGRKTRISLLLARILHVAEPLALHPNLEVQERAVEFVELLKLTAEAASGQPASTDEAPQDPPLLLTQAIPSLFTGWELNSVAQGAQCNVPVPDGLDLDEAIHSNLKDLLSAADAADLTTLDTNESDEFQIYYHQRPAPTAISSSATAISRLAGPAEQEETMAGSYQQQQPSEDSYLDADIIARRKAERLEKNKDDPFYIASSGSKDIARTSTPIHNILQSSNGPDLDIDSIPIMKLDLDNLAGPAVQASPKRQVKPKQRITIASDETLEGGGNNSIRQYDSENNNSDSLAILRNRRKTKQSLLQVDSSHIGSFSLEGTPANGFDYEQQQREEAEMQQAMKEVERLRLEMQRANERIQIAQGVDAAGTVIKKKKKKTTKKKVDDSNASAAAQEEVKPKEKKPKKKVTMEEGQRPTPLGKSPGNDGGEGGGLVAGHSAVDDAPPTSSTANNDVMPAPKIIKNKVKKKKSKRLAEIEE</sequence>
<dbReference type="InterPro" id="IPR002553">
    <property type="entry name" value="Clathrin/coatomer_adapt-like_N"/>
</dbReference>
<dbReference type="SUPFAM" id="SSF48371">
    <property type="entry name" value="ARM repeat"/>
    <property type="match status" value="1"/>
</dbReference>
<feature type="coiled-coil region" evidence="8">
    <location>
        <begin position="1047"/>
        <end position="1084"/>
    </location>
</feature>
<comment type="caution">
    <text evidence="11">The sequence shown here is derived from an EMBL/GenBank/DDBJ whole genome shotgun (WGS) entry which is preliminary data.</text>
</comment>
<accession>A0A9P7SI50</accession>
<evidence type="ECO:0000256" key="9">
    <source>
        <dbReference type="SAM" id="MobiDB-lite"/>
    </source>
</evidence>
<keyword evidence="6" id="KW-0472">Membrane</keyword>
<dbReference type="GO" id="GO:0006896">
    <property type="term" value="P:Golgi to vacuole transport"/>
    <property type="evidence" value="ECO:0007669"/>
    <property type="project" value="TreeGrafter"/>
</dbReference>
<comment type="function">
    <text evidence="7">Part of the AP-3 complex, an adaptor-related complex which is not clathrin-associated. The complex is associated with the Golgi region as well as more peripheral structures. It facilitates the budding of vesicles from the Golgi membrane.</text>
</comment>
<feature type="region of interest" description="Disordered" evidence="9">
    <location>
        <begin position="48"/>
        <end position="91"/>
    </location>
</feature>
<evidence type="ECO:0000313" key="11">
    <source>
        <dbReference type="EMBL" id="KAG5938911.1"/>
    </source>
</evidence>
<name>A0A9P7SI50_9HYPO</name>
<dbReference type="OrthoDB" id="10264595at2759"/>
<comment type="subcellular location">
    <subcellularLocation>
        <location evidence="1">Endomembrane system</location>
    </subcellularLocation>
    <subcellularLocation>
        <location evidence="7">Golgi apparatus</location>
    </subcellularLocation>
</comment>
<evidence type="ECO:0000256" key="4">
    <source>
        <dbReference type="ARBA" id="ARBA00022737"/>
    </source>
</evidence>
<feature type="compositionally biased region" description="Polar residues" evidence="9">
    <location>
        <begin position="82"/>
        <end position="91"/>
    </location>
</feature>
<dbReference type="PANTHER" id="PTHR22781:SF12">
    <property type="entry name" value="AP-3 COMPLEX SUBUNIT DELTA-1"/>
    <property type="match status" value="1"/>
</dbReference>
<keyword evidence="3 7" id="KW-0813">Transport</keyword>
<evidence type="ECO:0000256" key="7">
    <source>
        <dbReference type="PIRNR" id="PIRNR037092"/>
    </source>
</evidence>
<feature type="region of interest" description="Disordered" evidence="9">
    <location>
        <begin position="1090"/>
        <end position="1197"/>
    </location>
</feature>
<organism evidence="11 12">
    <name type="scientific">Claviceps pazoutovae</name>
    <dbReference type="NCBI Taxonomy" id="1649127"/>
    <lineage>
        <taxon>Eukaryota</taxon>
        <taxon>Fungi</taxon>
        <taxon>Dikarya</taxon>
        <taxon>Ascomycota</taxon>
        <taxon>Pezizomycotina</taxon>
        <taxon>Sordariomycetes</taxon>
        <taxon>Hypocreomycetidae</taxon>
        <taxon>Hypocreales</taxon>
        <taxon>Clavicipitaceae</taxon>
        <taxon>Claviceps</taxon>
    </lineage>
</organism>
<keyword evidence="8" id="KW-0175">Coiled coil</keyword>
<dbReference type="GO" id="GO:0005794">
    <property type="term" value="C:Golgi apparatus"/>
    <property type="evidence" value="ECO:0007669"/>
    <property type="project" value="UniProtKB-SubCell"/>
</dbReference>
<evidence type="ECO:0000256" key="5">
    <source>
        <dbReference type="ARBA" id="ARBA00022927"/>
    </source>
</evidence>
<dbReference type="AlphaFoldDB" id="A0A9P7SI50"/>
<dbReference type="PANTHER" id="PTHR22781">
    <property type="entry name" value="DELTA ADAPTIN-RELATED"/>
    <property type="match status" value="1"/>
</dbReference>
<evidence type="ECO:0000256" key="8">
    <source>
        <dbReference type="SAM" id="Coils"/>
    </source>
</evidence>
<dbReference type="InterPro" id="IPR011989">
    <property type="entry name" value="ARM-like"/>
</dbReference>
<evidence type="ECO:0000256" key="1">
    <source>
        <dbReference type="ARBA" id="ARBA00004308"/>
    </source>
</evidence>
<evidence type="ECO:0000256" key="3">
    <source>
        <dbReference type="ARBA" id="ARBA00022448"/>
    </source>
</evidence>
<feature type="region of interest" description="Disordered" evidence="9">
    <location>
        <begin position="501"/>
        <end position="544"/>
    </location>
</feature>
<comment type="similarity">
    <text evidence="2 7">Belongs to the adaptor complexes large subunit family.</text>
</comment>
<comment type="subunit">
    <text evidence="7">Adaptor protein complex 3 (AP-3) is a heterotetramer.</text>
</comment>
<feature type="compositionally biased region" description="Basic residues" evidence="9">
    <location>
        <begin position="1091"/>
        <end position="1100"/>
    </location>
</feature>
<protein>
    <recommendedName>
        <fullName evidence="7">AP-3 complex subunit delta</fullName>
    </recommendedName>
</protein>
<keyword evidence="4" id="KW-0677">Repeat</keyword>
<dbReference type="InterPro" id="IPR017105">
    <property type="entry name" value="AP3_complex_dsu"/>
</dbReference>
<evidence type="ECO:0000313" key="12">
    <source>
        <dbReference type="Proteomes" id="UP000706124"/>
    </source>
</evidence>
<keyword evidence="5 7" id="KW-0653">Protein transport</keyword>
<dbReference type="Proteomes" id="UP000706124">
    <property type="component" value="Unassembled WGS sequence"/>
</dbReference>
<dbReference type="GO" id="GO:0006623">
    <property type="term" value="P:protein targeting to vacuole"/>
    <property type="evidence" value="ECO:0007669"/>
    <property type="project" value="TreeGrafter"/>
</dbReference>
<feature type="compositionally biased region" description="Gly residues" evidence="9">
    <location>
        <begin position="1144"/>
        <end position="1153"/>
    </location>
</feature>